<evidence type="ECO:0000256" key="2">
    <source>
        <dbReference type="ARBA" id="ARBA00004648"/>
    </source>
</evidence>
<evidence type="ECO:0000256" key="4">
    <source>
        <dbReference type="ARBA" id="ARBA00022679"/>
    </source>
</evidence>
<evidence type="ECO:0000256" key="10">
    <source>
        <dbReference type="ARBA" id="ARBA00023034"/>
    </source>
</evidence>
<keyword evidence="9" id="KW-1133">Transmembrane helix</keyword>
<dbReference type="GO" id="GO:0015012">
    <property type="term" value="P:heparan sulfate proteoglycan biosynthetic process"/>
    <property type="evidence" value="ECO:0007669"/>
    <property type="project" value="TreeGrafter"/>
</dbReference>
<keyword evidence="5" id="KW-0812">Transmembrane</keyword>
<reference evidence="15" key="1">
    <citation type="submission" date="2015-12" db="EMBL/GenBank/DDBJ databases">
        <authorList>
            <person name="Shamseldin A."/>
            <person name="Moawad H."/>
            <person name="Abd El-Rahim W.M."/>
            <person name="Sadowsky M.J."/>
        </authorList>
    </citation>
    <scope>NUCLEOTIDE SEQUENCE</scope>
    <source>
        <strain evidence="15">Mich. 61</strain>
    </source>
</reference>
<keyword evidence="11" id="KW-0472">Membrane</keyword>
<keyword evidence="10" id="KW-0333">Golgi apparatus</keyword>
<name>A0A0U4EUK6_KLEPN</name>
<evidence type="ECO:0000256" key="6">
    <source>
        <dbReference type="ARBA" id="ARBA00022723"/>
    </source>
</evidence>
<dbReference type="GO" id="GO:0016020">
    <property type="term" value="C:membrane"/>
    <property type="evidence" value="ECO:0007669"/>
    <property type="project" value="InterPro"/>
</dbReference>
<dbReference type="EMBL" id="KU310493">
    <property type="protein sequence ID" value="ALX35073.1"/>
    <property type="molecule type" value="Genomic_DNA"/>
</dbReference>
<dbReference type="PANTHER" id="PTHR46025:SF3">
    <property type="entry name" value="XYLOSYLTRANSFERASE OXT"/>
    <property type="match status" value="1"/>
</dbReference>
<protein>
    <recommendedName>
        <fullName evidence="14">Peptide O-xylosyltransferase</fullName>
    </recommendedName>
</protein>
<accession>A0A0U4EUK6</accession>
<evidence type="ECO:0000256" key="7">
    <source>
        <dbReference type="ARBA" id="ARBA00022824"/>
    </source>
</evidence>
<evidence type="ECO:0000256" key="1">
    <source>
        <dbReference type="ARBA" id="ARBA00004323"/>
    </source>
</evidence>
<evidence type="ECO:0000256" key="3">
    <source>
        <dbReference type="ARBA" id="ARBA00022676"/>
    </source>
</evidence>
<keyword evidence="6" id="KW-0479">Metal-binding</keyword>
<keyword evidence="4" id="KW-0808">Transferase</keyword>
<evidence type="ECO:0000256" key="12">
    <source>
        <dbReference type="ARBA" id="ARBA00023157"/>
    </source>
</evidence>
<dbReference type="RefSeq" id="WP_032411931.1">
    <property type="nucleotide sequence ID" value="NZ_BIKH01000018.1"/>
</dbReference>
<keyword evidence="7" id="KW-0256">Endoplasmic reticulum</keyword>
<evidence type="ECO:0000256" key="5">
    <source>
        <dbReference type="ARBA" id="ARBA00022692"/>
    </source>
</evidence>
<dbReference type="GO" id="GO:0046872">
    <property type="term" value="F:metal ion binding"/>
    <property type="evidence" value="ECO:0007669"/>
    <property type="project" value="UniProtKB-KW"/>
</dbReference>
<evidence type="ECO:0000256" key="14">
    <source>
        <dbReference type="ARBA" id="ARBA00042865"/>
    </source>
</evidence>
<dbReference type="InterPro" id="IPR043538">
    <property type="entry name" value="XYLT"/>
</dbReference>
<sequence length="294" mass="34924">MKKIFCITCHKISNALSITVEYLSSFSENTILIHVDKKSKIEGFYNLLHFNKDNVVFIPDRIDVTWGTYSQIQASLNLFNKALEYDFDYLFLLSGDDIPCMSNEQINVQLNTIGFYNLIHYQDGRNSFVDPISRVKYVYPDFFFLRNIGIKHRLYKRLFFLLKFLFVSKSFKRNGDKIDGYFKGTNWFGLNRETTIAMMLFINNNEWYRELYYKSCCADEVIFHTAIKHLGREDIFHDENYINDALRYIDWVSGPEYPKILNEEDVDKIKKSNCIFARKFPHDIASELFYKIIE</sequence>
<dbReference type="AlphaFoldDB" id="A0A0U4EUK6"/>
<evidence type="ECO:0000256" key="13">
    <source>
        <dbReference type="ARBA" id="ARBA00023180"/>
    </source>
</evidence>
<dbReference type="GO" id="GO:0050650">
    <property type="term" value="P:chondroitin sulfate proteoglycan biosynthetic process"/>
    <property type="evidence" value="ECO:0007669"/>
    <property type="project" value="TreeGrafter"/>
</dbReference>
<keyword evidence="12" id="KW-1015">Disulfide bond</keyword>
<dbReference type="GO" id="GO:0030158">
    <property type="term" value="F:protein xylosyltransferase activity"/>
    <property type="evidence" value="ECO:0007669"/>
    <property type="project" value="InterPro"/>
</dbReference>
<comment type="subcellular location">
    <subcellularLocation>
        <location evidence="2">Endoplasmic reticulum membrane</location>
        <topology evidence="2">Single-pass type II membrane protein</topology>
    </subcellularLocation>
    <subcellularLocation>
        <location evidence="1">Golgi apparatus membrane</location>
        <topology evidence="1">Single-pass type II membrane protein</topology>
    </subcellularLocation>
</comment>
<keyword evidence="8" id="KW-0735">Signal-anchor</keyword>
<keyword evidence="3" id="KW-0328">Glycosyltransferase</keyword>
<evidence type="ECO:0000256" key="9">
    <source>
        <dbReference type="ARBA" id="ARBA00022989"/>
    </source>
</evidence>
<dbReference type="InterPro" id="IPR003406">
    <property type="entry name" value="Glyco_trans_14"/>
</dbReference>
<evidence type="ECO:0000256" key="8">
    <source>
        <dbReference type="ARBA" id="ARBA00022968"/>
    </source>
</evidence>
<keyword evidence="13" id="KW-0325">Glycoprotein</keyword>
<evidence type="ECO:0000256" key="11">
    <source>
        <dbReference type="ARBA" id="ARBA00023136"/>
    </source>
</evidence>
<dbReference type="PANTHER" id="PTHR46025">
    <property type="entry name" value="XYLOSYLTRANSFERASE OXT"/>
    <property type="match status" value="1"/>
</dbReference>
<dbReference type="Pfam" id="PF02485">
    <property type="entry name" value="Branch"/>
    <property type="match status" value="1"/>
</dbReference>
<organism evidence="15">
    <name type="scientific">Klebsiella pneumoniae</name>
    <dbReference type="NCBI Taxonomy" id="573"/>
    <lineage>
        <taxon>Bacteria</taxon>
        <taxon>Pseudomonadati</taxon>
        <taxon>Pseudomonadota</taxon>
        <taxon>Gammaproteobacteria</taxon>
        <taxon>Enterobacterales</taxon>
        <taxon>Enterobacteriaceae</taxon>
        <taxon>Klebsiella/Raoultella group</taxon>
        <taxon>Klebsiella</taxon>
        <taxon>Klebsiella pneumoniae complex</taxon>
    </lineage>
</organism>
<reference evidence="15" key="2">
    <citation type="journal article" date="2016" name="J. Clin. Microbiol.">
        <title>Rapid and Accurate Determination of Lipopolysaccharide O-Antigen Types in Klebsiella pneumoniae with a Novel PCR-Based O-Genotyping Method.</title>
        <authorList>
            <person name="Fang C.T."/>
            <person name="Shih Y.J."/>
            <person name="Cheong C.M."/>
            <person name="Yi W.C."/>
        </authorList>
    </citation>
    <scope>NUCLEOTIDE SEQUENCE</scope>
    <source>
        <strain evidence="15">Mich. 61</strain>
    </source>
</reference>
<evidence type="ECO:0000313" key="15">
    <source>
        <dbReference type="EMBL" id="ALX35073.1"/>
    </source>
</evidence>
<proteinExistence type="predicted"/>